<evidence type="ECO:0000256" key="1">
    <source>
        <dbReference type="ARBA" id="ARBA00004448"/>
    </source>
</evidence>
<dbReference type="GO" id="GO:1990547">
    <property type="term" value="P:mitochondrial phosphate ion transmembrane transport"/>
    <property type="evidence" value="ECO:0007669"/>
    <property type="project" value="InterPro"/>
</dbReference>
<keyword evidence="5" id="KW-0677">Repeat</keyword>
<keyword evidence="9 10" id="KW-0472">Membrane</keyword>
<proteinExistence type="inferred from homology"/>
<name>A0A7S3K4C9_9STRA</name>
<evidence type="ECO:0000256" key="3">
    <source>
        <dbReference type="ARBA" id="ARBA00022448"/>
    </source>
</evidence>
<keyword evidence="4 10" id="KW-0812">Transmembrane</keyword>
<accession>A0A7S3K4C9</accession>
<comment type="similarity">
    <text evidence="2 11">Belongs to the mitochondrial carrier (TC 2.A.29) family.</text>
</comment>
<keyword evidence="6" id="KW-0999">Mitochondrion inner membrane</keyword>
<protein>
    <recommendedName>
        <fullName evidence="14">Mitochondrial carrier protein</fullName>
    </recommendedName>
</protein>
<feature type="chain" id="PRO_5031262218" description="Mitochondrial carrier protein" evidence="12">
    <location>
        <begin position="23"/>
        <end position="362"/>
    </location>
</feature>
<evidence type="ECO:0000256" key="6">
    <source>
        <dbReference type="ARBA" id="ARBA00022792"/>
    </source>
</evidence>
<dbReference type="SUPFAM" id="SSF103506">
    <property type="entry name" value="Mitochondrial carrier"/>
    <property type="match status" value="1"/>
</dbReference>
<dbReference type="PANTHER" id="PTHR45671">
    <property type="entry name" value="SOLUTE CARRIER FAMILY 25 (MITOCHONDRIAL CARRIER PHOSPHATE CARRIER), MEMBER 3, LIKE-RELATED-RELATED"/>
    <property type="match status" value="1"/>
</dbReference>
<keyword evidence="12" id="KW-0732">Signal</keyword>
<dbReference type="InterPro" id="IPR044677">
    <property type="entry name" value="SLC25A3/Pic2/Mir1-like"/>
</dbReference>
<keyword evidence="7" id="KW-1133">Transmembrane helix</keyword>
<feature type="repeat" description="Solcar" evidence="10">
    <location>
        <begin position="76"/>
        <end position="161"/>
    </location>
</feature>
<dbReference type="InterPro" id="IPR023395">
    <property type="entry name" value="MCP_dom_sf"/>
</dbReference>
<evidence type="ECO:0000256" key="4">
    <source>
        <dbReference type="ARBA" id="ARBA00022692"/>
    </source>
</evidence>
<evidence type="ECO:0000256" key="9">
    <source>
        <dbReference type="ARBA" id="ARBA00023136"/>
    </source>
</evidence>
<dbReference type="PANTHER" id="PTHR45671:SF12">
    <property type="entry name" value="MITOCHONDRIAL PHOSPHATE CARRIER PROTEIN"/>
    <property type="match status" value="1"/>
</dbReference>
<evidence type="ECO:0000256" key="5">
    <source>
        <dbReference type="ARBA" id="ARBA00022737"/>
    </source>
</evidence>
<evidence type="ECO:0000256" key="7">
    <source>
        <dbReference type="ARBA" id="ARBA00022989"/>
    </source>
</evidence>
<keyword evidence="8" id="KW-0496">Mitochondrion</keyword>
<reference evidence="13" key="1">
    <citation type="submission" date="2021-01" db="EMBL/GenBank/DDBJ databases">
        <authorList>
            <person name="Corre E."/>
            <person name="Pelletier E."/>
            <person name="Niang G."/>
            <person name="Scheremetjew M."/>
            <person name="Finn R."/>
            <person name="Kale V."/>
            <person name="Holt S."/>
            <person name="Cochrane G."/>
            <person name="Meng A."/>
            <person name="Brown T."/>
            <person name="Cohen L."/>
        </authorList>
    </citation>
    <scope>NUCLEOTIDE SEQUENCE</scope>
    <source>
        <strain evidence="13">CCMP1510</strain>
    </source>
</reference>
<evidence type="ECO:0000256" key="8">
    <source>
        <dbReference type="ARBA" id="ARBA00023128"/>
    </source>
</evidence>
<evidence type="ECO:0000256" key="10">
    <source>
        <dbReference type="PROSITE-ProRule" id="PRU00282"/>
    </source>
</evidence>
<dbReference type="Gene3D" id="1.50.40.10">
    <property type="entry name" value="Mitochondrial carrier domain"/>
    <property type="match status" value="1"/>
</dbReference>
<dbReference type="InterPro" id="IPR002067">
    <property type="entry name" value="MCP"/>
</dbReference>
<feature type="repeat" description="Solcar" evidence="10">
    <location>
        <begin position="268"/>
        <end position="350"/>
    </location>
</feature>
<gene>
    <name evidence="13" type="ORF">ALAG00032_LOCUS15369</name>
</gene>
<dbReference type="PRINTS" id="PR00926">
    <property type="entry name" value="MITOCARRIER"/>
</dbReference>
<evidence type="ECO:0000256" key="12">
    <source>
        <dbReference type="SAM" id="SignalP"/>
    </source>
</evidence>
<dbReference type="AlphaFoldDB" id="A0A7S3K4C9"/>
<feature type="signal peptide" evidence="12">
    <location>
        <begin position="1"/>
        <end position="22"/>
    </location>
</feature>
<comment type="subcellular location">
    <subcellularLocation>
        <location evidence="1">Mitochondrion inner membrane</location>
        <topology evidence="1">Multi-pass membrane protein</topology>
    </subcellularLocation>
</comment>
<dbReference type="InterPro" id="IPR018108">
    <property type="entry name" value="MCP_transmembrane"/>
</dbReference>
<evidence type="ECO:0000256" key="11">
    <source>
        <dbReference type="RuleBase" id="RU000488"/>
    </source>
</evidence>
<dbReference type="Pfam" id="PF00153">
    <property type="entry name" value="Mito_carr"/>
    <property type="match status" value="3"/>
</dbReference>
<dbReference type="GO" id="GO:0005743">
    <property type="term" value="C:mitochondrial inner membrane"/>
    <property type="evidence" value="ECO:0007669"/>
    <property type="project" value="UniProtKB-SubCell"/>
</dbReference>
<sequence length="362" mass="39425">MKGERWRRSITILVLVIIEAQAIVRPFSRCHVEAMTIPTNEKSSEYSSVRMQEIPRLSFVGLVKLPNITLAKSQLPYFWGCAAAGALSTMTSHSLFFPLDVLKTKMQSDITLAGMNAQKACRTILKHYGPSHFMSGFSANAIGYFAQGAIKFGLYETGKQFFSQLLESKNPNIDTSETRYRVPIWILSSACAEIIACFALCPMEATKIRLVTDKNFASLNVFLAMRRLIREEGFAALYRGSAPILIRQVPYTVAKLAGYEAISMFIGGGLLAGILAGAGAAVISQPGDVILSKLCGGSAVARLETCYLSVSAVYESLSIQQLFAGLTPRAAMCAAICAGQFFMYEALRPTSNPSLFFAPPED</sequence>
<organism evidence="13">
    <name type="scientific">Aureoumbra lagunensis</name>
    <dbReference type="NCBI Taxonomy" id="44058"/>
    <lineage>
        <taxon>Eukaryota</taxon>
        <taxon>Sar</taxon>
        <taxon>Stramenopiles</taxon>
        <taxon>Ochrophyta</taxon>
        <taxon>Pelagophyceae</taxon>
        <taxon>Pelagomonadales</taxon>
        <taxon>Aureoumbra</taxon>
    </lineage>
</organism>
<dbReference type="PROSITE" id="PS50920">
    <property type="entry name" value="SOLCAR"/>
    <property type="match status" value="3"/>
</dbReference>
<feature type="repeat" description="Solcar" evidence="10">
    <location>
        <begin position="180"/>
        <end position="265"/>
    </location>
</feature>
<evidence type="ECO:0000313" key="13">
    <source>
        <dbReference type="EMBL" id="CAE0374566.1"/>
    </source>
</evidence>
<evidence type="ECO:0000256" key="2">
    <source>
        <dbReference type="ARBA" id="ARBA00006375"/>
    </source>
</evidence>
<evidence type="ECO:0008006" key="14">
    <source>
        <dbReference type="Google" id="ProtNLM"/>
    </source>
</evidence>
<dbReference type="GO" id="GO:0005315">
    <property type="term" value="F:phosphate transmembrane transporter activity"/>
    <property type="evidence" value="ECO:0007669"/>
    <property type="project" value="InterPro"/>
</dbReference>
<keyword evidence="3 11" id="KW-0813">Transport</keyword>
<dbReference type="EMBL" id="HBIJ01023321">
    <property type="protein sequence ID" value="CAE0374566.1"/>
    <property type="molecule type" value="Transcribed_RNA"/>
</dbReference>